<keyword evidence="3" id="KW-1185">Reference proteome</keyword>
<dbReference type="OrthoDB" id="2651079at2"/>
<feature type="region of interest" description="Disordered" evidence="1">
    <location>
        <begin position="24"/>
        <end position="47"/>
    </location>
</feature>
<evidence type="ECO:0000256" key="1">
    <source>
        <dbReference type="SAM" id="MobiDB-lite"/>
    </source>
</evidence>
<comment type="caution">
    <text evidence="2">The sequence shown here is derived from an EMBL/GenBank/DDBJ whole genome shotgun (WGS) entry which is preliminary data.</text>
</comment>
<evidence type="ECO:0000313" key="2">
    <source>
        <dbReference type="EMBL" id="TMR07363.1"/>
    </source>
</evidence>
<accession>A0A5C4JKD8</accession>
<sequence>MTGPGRPEAPPDVTGSWVHAFEEDTPAETVYRRADPDHPFPPARRPRRRIEFRPDGTYTERRPARDDRLNEARGRWEARGADRIAVTFPDGGGSPFTLTVLSRTPGRLVLAR</sequence>
<organism evidence="2 3">
    <name type="scientific">Actinomadura soli</name>
    <dbReference type="NCBI Taxonomy" id="2508997"/>
    <lineage>
        <taxon>Bacteria</taxon>
        <taxon>Bacillati</taxon>
        <taxon>Actinomycetota</taxon>
        <taxon>Actinomycetes</taxon>
        <taxon>Streptosporangiales</taxon>
        <taxon>Thermomonosporaceae</taxon>
        <taxon>Actinomadura</taxon>
    </lineage>
</organism>
<name>A0A5C4JKD8_9ACTN</name>
<gene>
    <name evidence="2" type="ORF">ETD83_01045</name>
</gene>
<reference evidence="2 3" key="1">
    <citation type="submission" date="2019-05" db="EMBL/GenBank/DDBJ databases">
        <title>Draft genome sequence of Actinomadura sp. 14C53.</title>
        <authorList>
            <person name="Saricaoglu S."/>
            <person name="Isik K."/>
        </authorList>
    </citation>
    <scope>NUCLEOTIDE SEQUENCE [LARGE SCALE GENOMIC DNA]</scope>
    <source>
        <strain evidence="2 3">14C53</strain>
    </source>
</reference>
<dbReference type="AlphaFoldDB" id="A0A5C4JKD8"/>
<dbReference type="EMBL" id="VCKW01000002">
    <property type="protein sequence ID" value="TMR07363.1"/>
    <property type="molecule type" value="Genomic_DNA"/>
</dbReference>
<dbReference type="RefSeq" id="WP_138643136.1">
    <property type="nucleotide sequence ID" value="NZ_VCKW01000002.1"/>
</dbReference>
<evidence type="ECO:0000313" key="3">
    <source>
        <dbReference type="Proteomes" id="UP000309174"/>
    </source>
</evidence>
<proteinExistence type="predicted"/>
<dbReference type="Proteomes" id="UP000309174">
    <property type="component" value="Unassembled WGS sequence"/>
</dbReference>
<protein>
    <submittedName>
        <fullName evidence="2">Uncharacterized protein</fullName>
    </submittedName>
</protein>